<protein>
    <submittedName>
        <fullName evidence="2">Lysophospholipase</fullName>
    </submittedName>
</protein>
<dbReference type="SUPFAM" id="SSF53474">
    <property type="entry name" value="alpha/beta-Hydrolases"/>
    <property type="match status" value="1"/>
</dbReference>
<gene>
    <name evidence="2" type="ORF">GCM10007853_00970</name>
</gene>
<organism evidence="2 3">
    <name type="scientific">Algimonas ampicilliniresistens</name>
    <dbReference type="NCBI Taxonomy" id="1298735"/>
    <lineage>
        <taxon>Bacteria</taxon>
        <taxon>Pseudomonadati</taxon>
        <taxon>Pseudomonadota</taxon>
        <taxon>Alphaproteobacteria</taxon>
        <taxon>Maricaulales</taxon>
        <taxon>Robiginitomaculaceae</taxon>
        <taxon>Algimonas</taxon>
    </lineage>
</organism>
<evidence type="ECO:0000259" key="1">
    <source>
        <dbReference type="Pfam" id="PF12146"/>
    </source>
</evidence>
<reference evidence="2" key="2">
    <citation type="submission" date="2023-01" db="EMBL/GenBank/DDBJ databases">
        <title>Draft genome sequence of Algimonas ampicilliniresistens strain NBRC 108219.</title>
        <authorList>
            <person name="Sun Q."/>
            <person name="Mori K."/>
        </authorList>
    </citation>
    <scope>NUCLEOTIDE SEQUENCE</scope>
    <source>
        <strain evidence="2">NBRC 108219</strain>
    </source>
</reference>
<dbReference type="PANTHER" id="PTHR11614">
    <property type="entry name" value="PHOSPHOLIPASE-RELATED"/>
    <property type="match status" value="1"/>
</dbReference>
<reference evidence="2" key="1">
    <citation type="journal article" date="2014" name="Int. J. Syst. Evol. Microbiol.">
        <title>Complete genome of a new Firmicutes species belonging to the dominant human colonic microbiota ('Ruminococcus bicirculans') reveals two chromosomes and a selective capacity to utilize plant glucans.</title>
        <authorList>
            <consortium name="NISC Comparative Sequencing Program"/>
            <person name="Wegmann U."/>
            <person name="Louis P."/>
            <person name="Goesmann A."/>
            <person name="Henrissat B."/>
            <person name="Duncan S.H."/>
            <person name="Flint H.J."/>
        </authorList>
    </citation>
    <scope>NUCLEOTIDE SEQUENCE</scope>
    <source>
        <strain evidence="2">NBRC 108219</strain>
    </source>
</reference>
<feature type="domain" description="Serine aminopeptidase S33" evidence="1">
    <location>
        <begin position="26"/>
        <end position="259"/>
    </location>
</feature>
<dbReference type="InterPro" id="IPR051044">
    <property type="entry name" value="MAG_DAG_Lipase"/>
</dbReference>
<dbReference type="InterPro" id="IPR022742">
    <property type="entry name" value="Hydrolase_4"/>
</dbReference>
<proteinExistence type="predicted"/>
<comment type="caution">
    <text evidence="2">The sequence shown here is derived from an EMBL/GenBank/DDBJ whole genome shotgun (WGS) entry which is preliminary data.</text>
</comment>
<accession>A0ABQ5V5V5</accession>
<dbReference type="Proteomes" id="UP001161391">
    <property type="component" value="Unassembled WGS sequence"/>
</dbReference>
<evidence type="ECO:0000313" key="2">
    <source>
        <dbReference type="EMBL" id="GLQ22223.1"/>
    </source>
</evidence>
<name>A0ABQ5V5V5_9PROT</name>
<evidence type="ECO:0000313" key="3">
    <source>
        <dbReference type="Proteomes" id="UP001161391"/>
    </source>
</evidence>
<dbReference type="RefSeq" id="WP_284386513.1">
    <property type="nucleotide sequence ID" value="NZ_BSNK01000001.1"/>
</dbReference>
<keyword evidence="3" id="KW-1185">Reference proteome</keyword>
<dbReference type="Gene3D" id="3.40.50.1820">
    <property type="entry name" value="alpha/beta hydrolase"/>
    <property type="match status" value="1"/>
</dbReference>
<sequence>MDDGHTFQLTSGDGTKLFARHWAAKHPHATLALVHGFGEHSGRYVDMASHLAGHGVQTVAIDLRGHGRSAGKRGIIRSFDDFRADLHALLTRARELHGESKGPLVLYGHSMGGGIVLDHGLKADPGVAGIIASAPLVAPADPVPAPLRAVVKLVAKLMPNASMKNAISGDQISTLPQEQAEYERDALNHSRLGLKTAVEIIENGEALTERASDWALPLLMVHATDDQLTDFAASQTFGAAARADFRPFPDVEHELHNDTSRAVIYQAIIDFIDLLSGRV</sequence>
<dbReference type="Pfam" id="PF12146">
    <property type="entry name" value="Hydrolase_4"/>
    <property type="match status" value="1"/>
</dbReference>
<dbReference type="EMBL" id="BSNK01000001">
    <property type="protein sequence ID" value="GLQ22223.1"/>
    <property type="molecule type" value="Genomic_DNA"/>
</dbReference>
<dbReference type="InterPro" id="IPR029058">
    <property type="entry name" value="AB_hydrolase_fold"/>
</dbReference>